<reference evidence="1 2" key="1">
    <citation type="submission" date="2019-06" db="EMBL/GenBank/DDBJ databases">
        <title>Sequencing the genomes of 1000 actinobacteria strains.</title>
        <authorList>
            <person name="Klenk H.-P."/>
        </authorList>
    </citation>
    <scope>NUCLEOTIDE SEQUENCE [LARGE SCALE GENOMIC DNA]</scope>
    <source>
        <strain evidence="1 2">DSM 44826</strain>
    </source>
</reference>
<proteinExistence type="predicted"/>
<name>A0A561SAA4_9ACTN</name>
<protein>
    <submittedName>
        <fullName evidence="1">Uncharacterized protein</fullName>
    </submittedName>
</protein>
<evidence type="ECO:0000313" key="2">
    <source>
        <dbReference type="Proteomes" id="UP000317940"/>
    </source>
</evidence>
<dbReference type="RefSeq" id="WP_145911529.1">
    <property type="nucleotide sequence ID" value="NZ_BAAAMZ010000022.1"/>
</dbReference>
<comment type="caution">
    <text evidence="1">The sequence shown here is derived from an EMBL/GenBank/DDBJ whole genome shotgun (WGS) entry which is preliminary data.</text>
</comment>
<keyword evidence="2" id="KW-1185">Reference proteome</keyword>
<dbReference type="Proteomes" id="UP000317940">
    <property type="component" value="Unassembled WGS sequence"/>
</dbReference>
<gene>
    <name evidence="1" type="ORF">FHX73_18106</name>
</gene>
<evidence type="ECO:0000313" key="1">
    <source>
        <dbReference type="EMBL" id="TWF71735.1"/>
    </source>
</evidence>
<dbReference type="AlphaFoldDB" id="A0A561SAA4"/>
<sequence length="343" mass="37246">MLPAQQADATHTRHQHGFCTATIEALRWSTAAQLLAKELTAGQVIVASATPSIICAMVVVDTTSLSNAHSVAIRQRPVMGGNDTLLILPGDRPVQVRATNGIPLLLAPDLVPDVPEARVPKNPATGDRILSQWATSTASWARTEFTFDGTAWVNSLNRPTSTLAVDKAVTATEHLRDHWYVYSPAADRPHLYVDGRAYPAKPVADLQPGDVIPLPGGGLLALDDVVHDVPGQPGYSGVFGRIAAPSVYPWAHHSRVLGERFSDWHHQHLTMPVLARTADFEQPSAFRTGQRAIDTDGRHLTLLRFDTDAYTAVTPMRRHSPGPLLQHSLTDSSAPALLRLSRR</sequence>
<organism evidence="1 2">
    <name type="scientific">Kitasatospora viridis</name>
    <dbReference type="NCBI Taxonomy" id="281105"/>
    <lineage>
        <taxon>Bacteria</taxon>
        <taxon>Bacillati</taxon>
        <taxon>Actinomycetota</taxon>
        <taxon>Actinomycetes</taxon>
        <taxon>Kitasatosporales</taxon>
        <taxon>Streptomycetaceae</taxon>
        <taxon>Kitasatospora</taxon>
    </lineage>
</organism>
<accession>A0A561SAA4</accession>
<dbReference type="EMBL" id="VIWT01000008">
    <property type="protein sequence ID" value="TWF71735.1"/>
    <property type="molecule type" value="Genomic_DNA"/>
</dbReference>